<keyword evidence="2" id="KW-0433">Leucine-rich repeat</keyword>
<dbReference type="GO" id="GO:0051707">
    <property type="term" value="P:response to other organism"/>
    <property type="evidence" value="ECO:0007669"/>
    <property type="project" value="UniProtKB-ARBA"/>
</dbReference>
<dbReference type="FunFam" id="3.40.50.10140:FF:000007">
    <property type="entry name" value="Disease resistance protein (TIR-NBS-LRR class)"/>
    <property type="match status" value="1"/>
</dbReference>
<evidence type="ECO:0000256" key="7">
    <source>
        <dbReference type="ARBA" id="ARBA00047304"/>
    </source>
</evidence>
<comment type="catalytic activity">
    <reaction evidence="7">
        <text>NAD(+) + H2O = ADP-D-ribose + nicotinamide + H(+)</text>
        <dbReference type="Rhea" id="RHEA:16301"/>
        <dbReference type="ChEBI" id="CHEBI:15377"/>
        <dbReference type="ChEBI" id="CHEBI:15378"/>
        <dbReference type="ChEBI" id="CHEBI:17154"/>
        <dbReference type="ChEBI" id="CHEBI:57540"/>
        <dbReference type="ChEBI" id="CHEBI:57967"/>
        <dbReference type="EC" id="3.2.2.6"/>
    </reaction>
    <physiologicalReaction direction="left-to-right" evidence="7">
        <dbReference type="Rhea" id="RHEA:16302"/>
    </physiologicalReaction>
</comment>
<dbReference type="Pfam" id="PF23282">
    <property type="entry name" value="WHD_ROQ1"/>
    <property type="match status" value="1"/>
</dbReference>
<dbReference type="Gene3D" id="3.80.10.10">
    <property type="entry name" value="Ribonuclease Inhibitor"/>
    <property type="match status" value="2"/>
</dbReference>
<dbReference type="InterPro" id="IPR027417">
    <property type="entry name" value="P-loop_NTPase"/>
</dbReference>
<dbReference type="InterPro" id="IPR044974">
    <property type="entry name" value="Disease_R_plants"/>
</dbReference>
<dbReference type="Pfam" id="PF00931">
    <property type="entry name" value="NB-ARC"/>
    <property type="match status" value="1"/>
</dbReference>
<dbReference type="Pfam" id="PF23598">
    <property type="entry name" value="LRR_14"/>
    <property type="match status" value="1"/>
</dbReference>
<dbReference type="GeneID" id="109009584"/>
<evidence type="ECO:0000256" key="8">
    <source>
        <dbReference type="SAM" id="MobiDB-lite"/>
    </source>
</evidence>
<dbReference type="RefSeq" id="XP_018845672.2">
    <property type="nucleotide sequence ID" value="XM_018990127.2"/>
</dbReference>
<dbReference type="AlphaFoldDB" id="A0A2I4GP46"/>
<keyword evidence="6" id="KW-0520">NAD</keyword>
<keyword evidence="3" id="KW-0677">Repeat</keyword>
<evidence type="ECO:0000256" key="4">
    <source>
        <dbReference type="ARBA" id="ARBA00022801"/>
    </source>
</evidence>
<keyword evidence="5" id="KW-0611">Plant defense</keyword>
<dbReference type="Gene3D" id="3.40.50.10140">
    <property type="entry name" value="Toll/interleukin-1 receptor homology (TIR) domain"/>
    <property type="match status" value="1"/>
</dbReference>
<evidence type="ECO:0000313" key="10">
    <source>
        <dbReference type="RefSeq" id="XP_018845672.2"/>
    </source>
</evidence>
<dbReference type="InterPro" id="IPR045344">
    <property type="entry name" value="C-JID"/>
</dbReference>
<dbReference type="Gene3D" id="1.10.8.430">
    <property type="entry name" value="Helical domain of apoptotic protease-activating factors"/>
    <property type="match status" value="1"/>
</dbReference>
<evidence type="ECO:0000256" key="1">
    <source>
        <dbReference type="ARBA" id="ARBA00011982"/>
    </source>
</evidence>
<dbReference type="InterPro" id="IPR042197">
    <property type="entry name" value="Apaf_helical"/>
</dbReference>
<dbReference type="GO" id="GO:0061809">
    <property type="term" value="F:NAD+ nucleosidase activity, cyclic ADP-ribose generating"/>
    <property type="evidence" value="ECO:0007669"/>
    <property type="project" value="UniProtKB-EC"/>
</dbReference>
<keyword evidence="9" id="KW-1185">Reference proteome</keyword>
<dbReference type="InterPro" id="IPR058192">
    <property type="entry name" value="WHD_ROQ1-like"/>
</dbReference>
<dbReference type="Pfam" id="PF20160">
    <property type="entry name" value="C-JID"/>
    <property type="match status" value="1"/>
</dbReference>
<evidence type="ECO:0000313" key="9">
    <source>
        <dbReference type="Proteomes" id="UP000235220"/>
    </source>
</evidence>
<dbReference type="InterPro" id="IPR002182">
    <property type="entry name" value="NB-ARC"/>
</dbReference>
<proteinExistence type="predicted"/>
<reference evidence="10" key="1">
    <citation type="submission" date="2025-08" db="UniProtKB">
        <authorList>
            <consortium name="RefSeq"/>
        </authorList>
    </citation>
    <scope>IDENTIFICATION</scope>
    <source>
        <tissue evidence="10">Leaves</tissue>
    </source>
</reference>
<dbReference type="PRINTS" id="PR00364">
    <property type="entry name" value="DISEASERSIST"/>
</dbReference>
<feature type="compositionally biased region" description="Basic and acidic residues" evidence="8">
    <location>
        <begin position="1117"/>
        <end position="1138"/>
    </location>
</feature>
<dbReference type="PANTHER" id="PTHR11017">
    <property type="entry name" value="LEUCINE-RICH REPEAT-CONTAINING PROTEIN"/>
    <property type="match status" value="1"/>
</dbReference>
<dbReference type="InterPro" id="IPR032675">
    <property type="entry name" value="LRR_dom_sf"/>
</dbReference>
<organism evidence="9 10">
    <name type="scientific">Juglans regia</name>
    <name type="common">English walnut</name>
    <dbReference type="NCBI Taxonomy" id="51240"/>
    <lineage>
        <taxon>Eukaryota</taxon>
        <taxon>Viridiplantae</taxon>
        <taxon>Streptophyta</taxon>
        <taxon>Embryophyta</taxon>
        <taxon>Tracheophyta</taxon>
        <taxon>Spermatophyta</taxon>
        <taxon>Magnoliopsida</taxon>
        <taxon>eudicotyledons</taxon>
        <taxon>Gunneridae</taxon>
        <taxon>Pentapetalae</taxon>
        <taxon>rosids</taxon>
        <taxon>fabids</taxon>
        <taxon>Fagales</taxon>
        <taxon>Juglandaceae</taxon>
        <taxon>Juglans</taxon>
    </lineage>
</organism>
<dbReference type="Gramene" id="Jr01_26620_p1">
    <property type="protein sequence ID" value="cds.Jr01_26620_p1"/>
    <property type="gene ID" value="Jr01_26620"/>
</dbReference>
<dbReference type="Proteomes" id="UP000235220">
    <property type="component" value="Chromosome 1"/>
</dbReference>
<evidence type="ECO:0000256" key="3">
    <source>
        <dbReference type="ARBA" id="ARBA00022737"/>
    </source>
</evidence>
<dbReference type="PANTHER" id="PTHR11017:SF575">
    <property type="entry name" value="ADP-RIBOSYL CYCLASE_CYCLIC ADP-RIBOSE HYDROLASE"/>
    <property type="match status" value="1"/>
</dbReference>
<dbReference type="GO" id="GO:0007165">
    <property type="term" value="P:signal transduction"/>
    <property type="evidence" value="ECO:0007669"/>
    <property type="project" value="InterPro"/>
</dbReference>
<accession>A0A2I4GP46</accession>
<sequence>MASSSSRHNWNFDVFLSFRGADTRKNFTDHLYFALRDAGINTFKDDNELRRGEDLTSELLQAIQGSRISVVVFSRTYAASRWCLEELVKIMECRRTVRQLVLPIFYDVDASDVRHQTGSFAEAFAKHEKRYLSDIDKVLKWRKALIEAANLSGWDLRNTADGHEAKFIRKIVAEISRELNSTYLFVALYPVGLDSRVQDVTSLLCVGGDDVRMVGIWGMSGMGKTTIAKAIYNKFYHSFEGKSFLANVGVTSEQPDGLVRVQNQLLSDILKASKVRVCNGDEGITVIQERLCGRRVLVIIDGVDQLEQLNALARSRNWFGSGSRIIITTRDEHLLKGIGVDGVYTAKEMNVSESLELFSWHAFRNSYPTENFMGLSRSVVAYSGGLPIALEVLGSFLFSRSMLEWESALEKLKRIPHDQIQKKLRISFDALGDNTVKDIFLDISCFFIGMDKENVVQILDGCGLFAKIGISVLIQRCLLTVGQRNKLSMHDLLRDMGREIVREKCPNEPGRWSRLWLHEEASNILRKHEGTEAVEGLTLKSPRLSRVNFSTKAFVMMQRLRLLQLDHAQLTGDYEYLSKELRWLSWHGLPLKFMPKTFYLGHLVAMDLRYSSLRQVWKDPKVLEKLKILNLGHSHYLTKTPEFSSLPNLEKLILKDCTSLYEVHQSIGDLNNLVLANLKDCKSLRSLPRSFYKLKYLQTLILSGCSRFDALADDLGSMESLTTFLADNTAIRQVPVSIVHLRNLKHLSLCGCKVSTSKSLPSLFWSWISPGRSPKSVNLLPASLQGLNSLKTLSLRYCNLSDDAIPKDLGSLSSLQTLELDGNSFSNLPSTLGGLLKLQSLSLNYCTNLQSLPNLPTSLKQIYAMNCTAMESMPNLSKISNMEALHLTNCHKLVEIPGLDKLLKSFRVIHLEGCNNVTSTFKESLLQEWAMSGFGGIFGMFLPGNDIPDWFTFKDEGSSICFEVPSITDKNLEGLAICVVYSSCIDQIVSQELTSITVINYTKNIIQTSRPATIDVVISDEDHLWQGNVSKRKFNLEEGDQVELIADFGSGIDVKKIGVSPLYDGKIIHFDSTPNEEDSIVADDDHHENAFYDHVGIKPKRGFQDDTAESSQGGWFDEDRQPKRLKCEHDAEMRTDDE</sequence>
<dbReference type="InterPro" id="IPR055414">
    <property type="entry name" value="LRR_R13L4/SHOC2-like"/>
</dbReference>
<dbReference type="SUPFAM" id="SSF52058">
    <property type="entry name" value="L domain-like"/>
    <property type="match status" value="1"/>
</dbReference>
<dbReference type="SMART" id="SM00255">
    <property type="entry name" value="TIR"/>
    <property type="match status" value="1"/>
</dbReference>
<evidence type="ECO:0000256" key="6">
    <source>
        <dbReference type="ARBA" id="ARBA00023027"/>
    </source>
</evidence>
<dbReference type="SUPFAM" id="SSF52200">
    <property type="entry name" value="Toll/Interleukin receptor TIR domain"/>
    <property type="match status" value="1"/>
</dbReference>
<dbReference type="GO" id="GO:0043531">
    <property type="term" value="F:ADP binding"/>
    <property type="evidence" value="ECO:0007669"/>
    <property type="project" value="InterPro"/>
</dbReference>
<keyword evidence="4" id="KW-0378">Hydrolase</keyword>
<evidence type="ECO:0000256" key="2">
    <source>
        <dbReference type="ARBA" id="ARBA00022614"/>
    </source>
</evidence>
<dbReference type="EC" id="3.2.2.6" evidence="1"/>
<dbReference type="PROSITE" id="PS50104">
    <property type="entry name" value="TIR"/>
    <property type="match status" value="1"/>
</dbReference>
<gene>
    <name evidence="10" type="primary">LOC109009584</name>
</gene>
<name>A0A2I4GP46_JUGRE</name>
<dbReference type="SUPFAM" id="SSF52540">
    <property type="entry name" value="P-loop containing nucleoside triphosphate hydrolases"/>
    <property type="match status" value="1"/>
</dbReference>
<feature type="region of interest" description="Disordered" evidence="8">
    <location>
        <begin position="1101"/>
        <end position="1138"/>
    </location>
</feature>
<dbReference type="Gene3D" id="3.40.50.300">
    <property type="entry name" value="P-loop containing nucleotide triphosphate hydrolases"/>
    <property type="match status" value="1"/>
</dbReference>
<protein>
    <recommendedName>
        <fullName evidence="1">ADP-ribosyl cyclase/cyclic ADP-ribose hydrolase</fullName>
        <ecNumber evidence="1">3.2.2.6</ecNumber>
    </recommendedName>
</protein>
<dbReference type="InterPro" id="IPR000157">
    <property type="entry name" value="TIR_dom"/>
</dbReference>
<dbReference type="Pfam" id="PF01582">
    <property type="entry name" value="TIR"/>
    <property type="match status" value="1"/>
</dbReference>
<evidence type="ECO:0000256" key="5">
    <source>
        <dbReference type="ARBA" id="ARBA00022821"/>
    </source>
</evidence>
<dbReference type="InterPro" id="IPR035897">
    <property type="entry name" value="Toll_tir_struct_dom_sf"/>
</dbReference>
<dbReference type="GO" id="GO:0006952">
    <property type="term" value="P:defense response"/>
    <property type="evidence" value="ECO:0007669"/>
    <property type="project" value="UniProtKB-KW"/>
</dbReference>